<dbReference type="Proteomes" id="UP000283295">
    <property type="component" value="Unassembled WGS sequence"/>
</dbReference>
<evidence type="ECO:0000313" key="7">
    <source>
        <dbReference type="Proteomes" id="UP000283295"/>
    </source>
</evidence>
<comment type="cofactor">
    <cofactor evidence="1">
        <name>Zn(2+)</name>
        <dbReference type="ChEBI" id="CHEBI:29105"/>
    </cofactor>
</comment>
<evidence type="ECO:0000313" key="6">
    <source>
        <dbReference type="EMBL" id="RGS44018.1"/>
    </source>
</evidence>
<dbReference type="CDD" id="cd06253">
    <property type="entry name" value="M14_ASTE_ASPA-like"/>
    <property type="match status" value="1"/>
</dbReference>
<dbReference type="GO" id="GO:0016788">
    <property type="term" value="F:hydrolase activity, acting on ester bonds"/>
    <property type="evidence" value="ECO:0007669"/>
    <property type="project" value="InterPro"/>
</dbReference>
<protein>
    <submittedName>
        <fullName evidence="6">Succinylglutamate desuccinylase</fullName>
    </submittedName>
</protein>
<keyword evidence="4" id="KW-0862">Zinc</keyword>
<dbReference type="GeneID" id="92831861"/>
<feature type="domain" description="Succinylglutamate desuccinylase/Aspartoacylase catalytic" evidence="5">
    <location>
        <begin position="33"/>
        <end position="215"/>
    </location>
</feature>
<reference evidence="6 7" key="1">
    <citation type="submission" date="2018-08" db="EMBL/GenBank/DDBJ databases">
        <title>A genome reference for cultivated species of the human gut microbiota.</title>
        <authorList>
            <person name="Zou Y."/>
            <person name="Xue W."/>
            <person name="Luo G."/>
        </authorList>
    </citation>
    <scope>NUCLEOTIDE SEQUENCE [LARGE SCALE GENOMIC DNA]</scope>
    <source>
        <strain evidence="6 7">AF22-21</strain>
    </source>
</reference>
<organism evidence="6 7">
    <name type="scientific">Coprococcus eutactus</name>
    <dbReference type="NCBI Taxonomy" id="33043"/>
    <lineage>
        <taxon>Bacteria</taxon>
        <taxon>Bacillati</taxon>
        <taxon>Bacillota</taxon>
        <taxon>Clostridia</taxon>
        <taxon>Lachnospirales</taxon>
        <taxon>Lachnospiraceae</taxon>
        <taxon>Coprococcus</taxon>
    </lineage>
</organism>
<evidence type="ECO:0000259" key="5">
    <source>
        <dbReference type="Pfam" id="PF24827"/>
    </source>
</evidence>
<dbReference type="PANTHER" id="PTHR37326:SF1">
    <property type="entry name" value="BLL3975 PROTEIN"/>
    <property type="match status" value="1"/>
</dbReference>
<accession>A0A3R6A1Z5</accession>
<dbReference type="InterPro" id="IPR053138">
    <property type="entry name" value="N-alpha-Ac-DABA_deacetylase"/>
</dbReference>
<evidence type="ECO:0000256" key="2">
    <source>
        <dbReference type="ARBA" id="ARBA00022723"/>
    </source>
</evidence>
<dbReference type="RefSeq" id="WP_004848929.1">
    <property type="nucleotide sequence ID" value="NZ_CABIWG010000004.1"/>
</dbReference>
<proteinExistence type="predicted"/>
<dbReference type="GO" id="GO:0046872">
    <property type="term" value="F:metal ion binding"/>
    <property type="evidence" value="ECO:0007669"/>
    <property type="project" value="UniProtKB-KW"/>
</dbReference>
<comment type="caution">
    <text evidence="6">The sequence shown here is derived from an EMBL/GenBank/DDBJ whole genome shotgun (WGS) entry which is preliminary data.</text>
</comment>
<dbReference type="AlphaFoldDB" id="A0A3R6A1Z5"/>
<dbReference type="Pfam" id="PF24827">
    <property type="entry name" value="AstE_AspA_cat"/>
    <property type="match status" value="1"/>
</dbReference>
<evidence type="ECO:0000256" key="4">
    <source>
        <dbReference type="ARBA" id="ARBA00022833"/>
    </source>
</evidence>
<evidence type="ECO:0000256" key="1">
    <source>
        <dbReference type="ARBA" id="ARBA00001947"/>
    </source>
</evidence>
<dbReference type="Gene3D" id="3.40.630.10">
    <property type="entry name" value="Zn peptidases"/>
    <property type="match status" value="1"/>
</dbReference>
<dbReference type="PANTHER" id="PTHR37326">
    <property type="entry name" value="BLL3975 PROTEIN"/>
    <property type="match status" value="1"/>
</dbReference>
<dbReference type="EMBL" id="QRVK01000002">
    <property type="protein sequence ID" value="RGS44018.1"/>
    <property type="molecule type" value="Genomic_DNA"/>
</dbReference>
<evidence type="ECO:0000256" key="3">
    <source>
        <dbReference type="ARBA" id="ARBA00022801"/>
    </source>
</evidence>
<keyword evidence="3" id="KW-0378">Hydrolase</keyword>
<dbReference type="SUPFAM" id="SSF53187">
    <property type="entry name" value="Zn-dependent exopeptidases"/>
    <property type="match status" value="1"/>
</dbReference>
<gene>
    <name evidence="6" type="ORF">DWX94_01055</name>
</gene>
<dbReference type="InterPro" id="IPR055438">
    <property type="entry name" value="AstE_AspA_cat"/>
</dbReference>
<sequence length="312" mass="34386">MIETVVSANMLIGEVMRVKKNHLAPDFPTGKEKRLCIVSGIHGDEVAGQYICYELIRRIKKDFDKLTGIVDVYPFVNPMGLEAQYRDVPVFDIDMNTLFPGSKDGTVGEYTAAKVMKDIEGADICVDVHSSSVYIKEIPQVRVNSDVASDVAPYAACMNVDVVWIHPSSTVMEGSLAHALNEIGVKSMVVESGVALKIDYDYSNQIVDGLFSLMKKMGIWQGDVEVQHKPKFAKDKDVEFVNAESSGIFLPVAKHSEYIQQGEIIGRIVNVLTGAVEETIRSPRNGIVFSLREYPVIEEGSLVARIFGGAHE</sequence>
<keyword evidence="2" id="KW-0479">Metal-binding</keyword>
<name>A0A3R6A1Z5_9FIRM</name>
<dbReference type="OrthoDB" id="9782876at2"/>